<dbReference type="CDD" id="cd02440">
    <property type="entry name" value="AdoMet_MTases"/>
    <property type="match status" value="1"/>
</dbReference>
<dbReference type="Pfam" id="PF13649">
    <property type="entry name" value="Methyltransf_25"/>
    <property type="match status" value="1"/>
</dbReference>
<reference evidence="2" key="1">
    <citation type="submission" date="2021-06" db="EMBL/GenBank/DDBJ databases">
        <authorList>
            <person name="Kallberg Y."/>
            <person name="Tangrot J."/>
            <person name="Rosling A."/>
        </authorList>
    </citation>
    <scope>NUCLEOTIDE SEQUENCE</scope>
    <source>
        <strain evidence="2">FL966</strain>
    </source>
</reference>
<gene>
    <name evidence="2" type="ORF">CPELLU_LOCUS8384</name>
</gene>
<dbReference type="Gene3D" id="3.40.50.150">
    <property type="entry name" value="Vaccinia Virus protein VP39"/>
    <property type="match status" value="1"/>
</dbReference>
<dbReference type="EMBL" id="CAJVQA010005945">
    <property type="protein sequence ID" value="CAG8630987.1"/>
    <property type="molecule type" value="Genomic_DNA"/>
</dbReference>
<dbReference type="PANTHER" id="PTHR43591:SF24">
    <property type="entry name" value="2-METHOXY-6-POLYPRENYL-1,4-BENZOQUINOL METHYLASE, MITOCHONDRIAL"/>
    <property type="match status" value="1"/>
</dbReference>
<accession>A0A9N9GSA3</accession>
<protein>
    <submittedName>
        <fullName evidence="2">9334_t:CDS:1</fullName>
    </submittedName>
</protein>
<keyword evidence="3" id="KW-1185">Reference proteome</keyword>
<sequence>IVVFNNSIVDTTRMGAQNSRDGGVLPVINESLSSEAHEQFRYLLGRRFHNVTDIIYDLPNDEIEVDRLHLEHFLTRDIWESNFSSPIASQLEAGCSVLDVGCGPGTWTIEMAINYEKSAFIGIDISPIFPTEIKPRNVIFEEGNILNGISHPDESFDFAHMRYMFPSFTQHQWEEVVINEVVRVIKIGGWLELCEYELCQNCGPVLGRLLSARREMLIKEGRNPDVAQILGELMKNTQYFDDIHQKKKDVPIGSWAGKIGEVGRDNIVTRMVGIKPALYSFMNITSEEYDEMIQKSIEEFNEYKTFFVTFRCTTSL</sequence>
<feature type="non-terminal residue" evidence="2">
    <location>
        <position position="316"/>
    </location>
</feature>
<organism evidence="2 3">
    <name type="scientific">Cetraspora pellucida</name>
    <dbReference type="NCBI Taxonomy" id="1433469"/>
    <lineage>
        <taxon>Eukaryota</taxon>
        <taxon>Fungi</taxon>
        <taxon>Fungi incertae sedis</taxon>
        <taxon>Mucoromycota</taxon>
        <taxon>Glomeromycotina</taxon>
        <taxon>Glomeromycetes</taxon>
        <taxon>Diversisporales</taxon>
        <taxon>Gigasporaceae</taxon>
        <taxon>Cetraspora</taxon>
    </lineage>
</organism>
<comment type="caution">
    <text evidence="2">The sequence shown here is derived from an EMBL/GenBank/DDBJ whole genome shotgun (WGS) entry which is preliminary data.</text>
</comment>
<feature type="domain" description="Methyltransferase" evidence="1">
    <location>
        <begin position="97"/>
        <end position="189"/>
    </location>
</feature>
<dbReference type="InterPro" id="IPR041698">
    <property type="entry name" value="Methyltransf_25"/>
</dbReference>
<dbReference type="OrthoDB" id="2013972at2759"/>
<dbReference type="GO" id="GO:0008168">
    <property type="term" value="F:methyltransferase activity"/>
    <property type="evidence" value="ECO:0007669"/>
    <property type="project" value="TreeGrafter"/>
</dbReference>
<dbReference type="PANTHER" id="PTHR43591">
    <property type="entry name" value="METHYLTRANSFERASE"/>
    <property type="match status" value="1"/>
</dbReference>
<dbReference type="Proteomes" id="UP000789759">
    <property type="component" value="Unassembled WGS sequence"/>
</dbReference>
<proteinExistence type="predicted"/>
<dbReference type="InterPro" id="IPR029063">
    <property type="entry name" value="SAM-dependent_MTases_sf"/>
</dbReference>
<dbReference type="AlphaFoldDB" id="A0A9N9GSA3"/>
<evidence type="ECO:0000259" key="1">
    <source>
        <dbReference type="Pfam" id="PF13649"/>
    </source>
</evidence>
<evidence type="ECO:0000313" key="2">
    <source>
        <dbReference type="EMBL" id="CAG8630987.1"/>
    </source>
</evidence>
<name>A0A9N9GSA3_9GLOM</name>
<evidence type="ECO:0000313" key="3">
    <source>
        <dbReference type="Proteomes" id="UP000789759"/>
    </source>
</evidence>
<dbReference type="SUPFAM" id="SSF53335">
    <property type="entry name" value="S-adenosyl-L-methionine-dependent methyltransferases"/>
    <property type="match status" value="1"/>
</dbReference>